<evidence type="ECO:0000256" key="6">
    <source>
        <dbReference type="ARBA" id="ARBA00023136"/>
    </source>
</evidence>
<name>A0ABX7INF5_9GAMM</name>
<evidence type="ECO:0000256" key="1">
    <source>
        <dbReference type="ARBA" id="ARBA00004651"/>
    </source>
</evidence>
<evidence type="ECO:0000256" key="2">
    <source>
        <dbReference type="ARBA" id="ARBA00022448"/>
    </source>
</evidence>
<evidence type="ECO:0000256" key="5">
    <source>
        <dbReference type="ARBA" id="ARBA00022989"/>
    </source>
</evidence>
<evidence type="ECO:0000256" key="7">
    <source>
        <dbReference type="SAM" id="Phobius"/>
    </source>
</evidence>
<evidence type="ECO:0000256" key="4">
    <source>
        <dbReference type="ARBA" id="ARBA00022692"/>
    </source>
</evidence>
<dbReference type="Proteomes" id="UP000644167">
    <property type="component" value="Chromosome"/>
</dbReference>
<dbReference type="SUPFAM" id="SSF103473">
    <property type="entry name" value="MFS general substrate transporter"/>
    <property type="match status" value="1"/>
</dbReference>
<keyword evidence="5 7" id="KW-1133">Transmembrane helix</keyword>
<dbReference type="PANTHER" id="PTHR42718:SF46">
    <property type="entry name" value="BLR6921 PROTEIN"/>
    <property type="match status" value="1"/>
</dbReference>
<evidence type="ECO:0000259" key="8">
    <source>
        <dbReference type="PROSITE" id="PS50850"/>
    </source>
</evidence>
<keyword evidence="4 7" id="KW-0812">Transmembrane</keyword>
<feature type="transmembrane region" description="Helical" evidence="7">
    <location>
        <begin position="175"/>
        <end position="198"/>
    </location>
</feature>
<comment type="subcellular location">
    <subcellularLocation>
        <location evidence="1">Cell membrane</location>
        <topology evidence="1">Multi-pass membrane protein</topology>
    </subcellularLocation>
</comment>
<protein>
    <submittedName>
        <fullName evidence="9">MFS transporter</fullName>
    </submittedName>
</protein>
<feature type="transmembrane region" description="Helical" evidence="7">
    <location>
        <begin position="148"/>
        <end position="169"/>
    </location>
</feature>
<feature type="transmembrane region" description="Helical" evidence="7">
    <location>
        <begin position="20"/>
        <end position="45"/>
    </location>
</feature>
<feature type="transmembrane region" description="Helical" evidence="7">
    <location>
        <begin position="57"/>
        <end position="74"/>
    </location>
</feature>
<dbReference type="PANTHER" id="PTHR42718">
    <property type="entry name" value="MAJOR FACILITATOR SUPERFAMILY MULTIDRUG TRANSPORTER MFSC"/>
    <property type="match status" value="1"/>
</dbReference>
<dbReference type="InterPro" id="IPR011701">
    <property type="entry name" value="MFS"/>
</dbReference>
<evidence type="ECO:0000313" key="9">
    <source>
        <dbReference type="EMBL" id="QRV23878.1"/>
    </source>
</evidence>
<keyword evidence="3" id="KW-1003">Cell membrane</keyword>
<keyword evidence="2" id="KW-0813">Transport</keyword>
<feature type="transmembrane region" description="Helical" evidence="7">
    <location>
        <begin position="319"/>
        <end position="338"/>
    </location>
</feature>
<feature type="transmembrane region" description="Helical" evidence="7">
    <location>
        <begin position="86"/>
        <end position="104"/>
    </location>
</feature>
<dbReference type="InterPro" id="IPR036259">
    <property type="entry name" value="MFS_trans_sf"/>
</dbReference>
<dbReference type="Gene3D" id="1.20.1250.20">
    <property type="entry name" value="MFS general substrate transporter like domains"/>
    <property type="match status" value="2"/>
</dbReference>
<feature type="transmembrane region" description="Helical" evidence="7">
    <location>
        <begin position="234"/>
        <end position="256"/>
    </location>
</feature>
<feature type="transmembrane region" description="Helical" evidence="7">
    <location>
        <begin position="279"/>
        <end position="299"/>
    </location>
</feature>
<proteinExistence type="predicted"/>
<reference evidence="9 10" key="1">
    <citation type="submission" date="2021-02" db="EMBL/GenBank/DDBJ databases">
        <title>The genome of Marinomonas foliarum JZW.</title>
        <authorList>
            <person name="Sun M."/>
        </authorList>
    </citation>
    <scope>NUCLEOTIDE SEQUENCE [LARGE SCALE GENOMIC DNA]</scope>
    <source>
        <strain evidence="9 10">JZW</strain>
    </source>
</reference>
<feature type="transmembrane region" description="Helical" evidence="7">
    <location>
        <begin position="347"/>
        <end position="365"/>
    </location>
</feature>
<keyword evidence="6 7" id="KW-0472">Membrane</keyword>
<feature type="domain" description="Major facilitator superfamily (MFS) profile" evidence="8">
    <location>
        <begin position="21"/>
        <end position="476"/>
    </location>
</feature>
<accession>A0ABX7INF5</accession>
<gene>
    <name evidence="9" type="ORF">JSY38_17995</name>
</gene>
<evidence type="ECO:0000313" key="10">
    <source>
        <dbReference type="Proteomes" id="UP000644167"/>
    </source>
</evidence>
<feature type="transmembrane region" description="Helical" evidence="7">
    <location>
        <begin position="416"/>
        <end position="436"/>
    </location>
</feature>
<organism evidence="9 10">
    <name type="scientific">Marinomonas foliarum</name>
    <dbReference type="NCBI Taxonomy" id="491950"/>
    <lineage>
        <taxon>Bacteria</taxon>
        <taxon>Pseudomonadati</taxon>
        <taxon>Pseudomonadota</taxon>
        <taxon>Gammaproteobacteria</taxon>
        <taxon>Oceanospirillales</taxon>
        <taxon>Oceanospirillaceae</taxon>
        <taxon>Marinomonas</taxon>
    </lineage>
</organism>
<dbReference type="InterPro" id="IPR020846">
    <property type="entry name" value="MFS_dom"/>
</dbReference>
<feature type="transmembrane region" description="Helical" evidence="7">
    <location>
        <begin position="110"/>
        <end position="136"/>
    </location>
</feature>
<feature type="transmembrane region" description="Helical" evidence="7">
    <location>
        <begin position="210"/>
        <end position="228"/>
    </location>
</feature>
<sequence>MMISRISRHKYVPAPSHEWLMLATIFLLMLLNFLQTGMIVFAAAPLMGELGVSPQEYSLATASYACVAVVTISKQRWLVERMGWKLYILGSLFIFFIGCVVGFYCRSFDGFLIGYVIMGFGGAAFMTGARVIINLFPPSLIRLTGIKAYAYGLTIGSALAPFLAAHLFMTASWHYLFVILMVVSLLSAITAAFCLPGIPAKEEMRSQSHPYILMALAAGSFLVLYGFQHGNYAFFSNTVLVCVFLLLGLSSLYYFLRSMVRHHENRPLLSMKSLFSSKLYRNGVTVFFVCYLIMGSNSYLIPQIMQKGLGYGWSTIGNWYALGQVAGVVGLFVNMLIMPKKPHGKKFYVAGFVCLMAYGFLMMKLTPTTNLQTYVVPALFLFVFFTVCVQGTVAAKAFAELQHDETVFSHAQQVKNMVSQISVALGISLASIGLQWRTTVHYGVLNQHVATNDSIFVRTLSQISNVYSAHMSSDMATKAGFAWIADQVHRNAVILAGIDYFSLLFVVGIIGVIVMGCQKRLN</sequence>
<keyword evidence="10" id="KW-1185">Reference proteome</keyword>
<feature type="transmembrane region" description="Helical" evidence="7">
    <location>
        <begin position="371"/>
        <end position="395"/>
    </location>
</feature>
<dbReference type="EMBL" id="CP070273">
    <property type="protein sequence ID" value="QRV23878.1"/>
    <property type="molecule type" value="Genomic_DNA"/>
</dbReference>
<evidence type="ECO:0000256" key="3">
    <source>
        <dbReference type="ARBA" id="ARBA00022475"/>
    </source>
</evidence>
<dbReference type="Pfam" id="PF07690">
    <property type="entry name" value="MFS_1"/>
    <property type="match status" value="1"/>
</dbReference>
<feature type="transmembrane region" description="Helical" evidence="7">
    <location>
        <begin position="492"/>
        <end position="517"/>
    </location>
</feature>
<dbReference type="PROSITE" id="PS50850">
    <property type="entry name" value="MFS"/>
    <property type="match status" value="1"/>
</dbReference>